<dbReference type="InterPro" id="IPR024775">
    <property type="entry name" value="DinB-like"/>
</dbReference>
<reference evidence="2 3" key="1">
    <citation type="submission" date="2020-05" db="EMBL/GenBank/DDBJ databases">
        <title>Nakamurella sp. DB0629 isolated from air conditioner.</title>
        <authorList>
            <person name="Kim D.H."/>
            <person name="Kim D.-U."/>
        </authorList>
    </citation>
    <scope>NUCLEOTIDE SEQUENCE [LARGE SCALE GENOMIC DNA]</scope>
    <source>
        <strain evidence="2 3">DB0629</strain>
    </source>
</reference>
<proteinExistence type="predicted"/>
<protein>
    <submittedName>
        <fullName evidence="2">DinB family protein</fullName>
    </submittedName>
</protein>
<dbReference type="EMBL" id="JABEND010000002">
    <property type="protein sequence ID" value="NNG35136.1"/>
    <property type="molecule type" value="Genomic_DNA"/>
</dbReference>
<keyword evidence="3" id="KW-1185">Reference proteome</keyword>
<gene>
    <name evidence="2" type="ORF">HKD39_05310</name>
</gene>
<dbReference type="Pfam" id="PF12867">
    <property type="entry name" value="DinB_2"/>
    <property type="match status" value="1"/>
</dbReference>
<feature type="domain" description="DinB-like" evidence="1">
    <location>
        <begin position="52"/>
        <end position="167"/>
    </location>
</feature>
<organism evidence="2 3">
    <name type="scientific">Nakamurella aerolata</name>
    <dbReference type="NCBI Taxonomy" id="1656892"/>
    <lineage>
        <taxon>Bacteria</taxon>
        <taxon>Bacillati</taxon>
        <taxon>Actinomycetota</taxon>
        <taxon>Actinomycetes</taxon>
        <taxon>Nakamurellales</taxon>
        <taxon>Nakamurellaceae</taxon>
        <taxon>Nakamurella</taxon>
    </lineage>
</organism>
<dbReference type="InterPro" id="IPR034660">
    <property type="entry name" value="DinB/YfiT-like"/>
</dbReference>
<dbReference type="Gene3D" id="1.20.120.450">
    <property type="entry name" value="dinb family like domain"/>
    <property type="match status" value="1"/>
</dbReference>
<evidence type="ECO:0000313" key="2">
    <source>
        <dbReference type="EMBL" id="NNG35136.1"/>
    </source>
</evidence>
<name>A0A849A662_9ACTN</name>
<dbReference type="RefSeq" id="WP_171198754.1">
    <property type="nucleotide sequence ID" value="NZ_JABEND010000002.1"/>
</dbReference>
<evidence type="ECO:0000313" key="3">
    <source>
        <dbReference type="Proteomes" id="UP000562984"/>
    </source>
</evidence>
<dbReference type="Proteomes" id="UP000562984">
    <property type="component" value="Unassembled WGS sequence"/>
</dbReference>
<evidence type="ECO:0000259" key="1">
    <source>
        <dbReference type="Pfam" id="PF12867"/>
    </source>
</evidence>
<dbReference type="SUPFAM" id="SSF109854">
    <property type="entry name" value="DinB/YfiT-like putative metalloenzymes"/>
    <property type="match status" value="1"/>
</dbReference>
<accession>A0A849A662</accession>
<dbReference type="AlphaFoldDB" id="A0A849A662"/>
<comment type="caution">
    <text evidence="2">The sequence shown here is derived from an EMBL/GenBank/DDBJ whole genome shotgun (WGS) entry which is preliminary data.</text>
</comment>
<sequence>MLIVADTKDWTWTIERSCPECGFDAGAVPAGDIGDAVLRLTEPWQQVLRRRDVADRPDPQVWSPLEYGAHIRDVCQIFAVRLRQLLTEDDARFTNWDQDATAEQSRYAEQDPLVVAGDIRSAAESLAVAYRGVPDRAWGRKGLRSNGSEFTVLTLGQYLLHDLAHHLVDVRAVPGTAAAH</sequence>